<dbReference type="NCBIfam" id="TIGR00229">
    <property type="entry name" value="sensory_box"/>
    <property type="match status" value="2"/>
</dbReference>
<keyword evidence="9" id="KW-0479">Metal-binding</keyword>
<keyword evidence="13" id="KW-0411">Iron-sulfur</keyword>
<dbReference type="GO" id="GO:0046872">
    <property type="term" value="F:metal ion binding"/>
    <property type="evidence" value="ECO:0007669"/>
    <property type="project" value="UniProtKB-KW"/>
</dbReference>
<keyword evidence="10" id="KW-0418">Kinase</keyword>
<dbReference type="Pfam" id="PF07730">
    <property type="entry name" value="HisKA_3"/>
    <property type="match status" value="1"/>
</dbReference>
<comment type="catalytic activity">
    <reaction evidence="1">
        <text>ATP + protein L-histidine = ADP + protein N-phospho-L-histidine.</text>
        <dbReference type="EC" id="2.7.13.3"/>
    </reaction>
</comment>
<feature type="domain" description="PAC" evidence="21">
    <location>
        <begin position="346"/>
        <end position="398"/>
    </location>
</feature>
<dbReference type="PRINTS" id="PR00344">
    <property type="entry name" value="BCTRLSENSOR"/>
</dbReference>
<feature type="compositionally biased region" description="Basic and acidic residues" evidence="17">
    <location>
        <begin position="622"/>
        <end position="636"/>
    </location>
</feature>
<evidence type="ECO:0000313" key="22">
    <source>
        <dbReference type="EMBL" id="TNC76654.1"/>
    </source>
</evidence>
<feature type="domain" description="PAC" evidence="21">
    <location>
        <begin position="180"/>
        <end position="232"/>
    </location>
</feature>
<feature type="domain" description="PAS" evidence="20">
    <location>
        <begin position="110"/>
        <end position="163"/>
    </location>
</feature>
<keyword evidence="7" id="KW-0963">Cytoplasm</keyword>
<evidence type="ECO:0000256" key="2">
    <source>
        <dbReference type="ARBA" id="ARBA00001966"/>
    </source>
</evidence>
<dbReference type="CDD" id="cd00130">
    <property type="entry name" value="PAS"/>
    <property type="match status" value="2"/>
</dbReference>
<dbReference type="PROSITE" id="PS50113">
    <property type="entry name" value="PAC"/>
    <property type="match status" value="2"/>
</dbReference>
<name>A0A5C4NP94_9BURK</name>
<evidence type="ECO:0000256" key="9">
    <source>
        <dbReference type="ARBA" id="ARBA00022723"/>
    </source>
</evidence>
<dbReference type="Pfam" id="PF08448">
    <property type="entry name" value="PAS_4"/>
    <property type="match status" value="1"/>
</dbReference>
<evidence type="ECO:0000256" key="8">
    <source>
        <dbReference type="ARBA" id="ARBA00022679"/>
    </source>
</evidence>
<dbReference type="GO" id="GO:0000155">
    <property type="term" value="F:phosphorelay sensor kinase activity"/>
    <property type="evidence" value="ECO:0007669"/>
    <property type="project" value="InterPro"/>
</dbReference>
<dbReference type="SMART" id="SM00091">
    <property type="entry name" value="PAS"/>
    <property type="match status" value="2"/>
</dbReference>
<dbReference type="InterPro" id="IPR011712">
    <property type="entry name" value="Sig_transdc_His_kin_sub3_dim/P"/>
</dbReference>
<dbReference type="GO" id="GO:0046983">
    <property type="term" value="F:protein dimerization activity"/>
    <property type="evidence" value="ECO:0007669"/>
    <property type="project" value="InterPro"/>
</dbReference>
<dbReference type="PANTHER" id="PTHR24421">
    <property type="entry name" value="NITRATE/NITRITE SENSOR PROTEIN NARX-RELATED"/>
    <property type="match status" value="1"/>
</dbReference>
<dbReference type="InterPro" id="IPR000700">
    <property type="entry name" value="PAS-assoc_C"/>
</dbReference>
<feature type="domain" description="PAS" evidence="20">
    <location>
        <begin position="272"/>
        <end position="314"/>
    </location>
</feature>
<keyword evidence="12" id="KW-0902">Two-component regulatory system</keyword>
<dbReference type="SMART" id="SM00387">
    <property type="entry name" value="HATPase_c"/>
    <property type="match status" value="1"/>
</dbReference>
<protein>
    <recommendedName>
        <fullName evidence="5">Oxygen sensor histidine kinase NreB</fullName>
        <ecNumber evidence="4">2.7.13.3</ecNumber>
    </recommendedName>
    <alternativeName>
        <fullName evidence="15">Nitrogen regulation protein B</fullName>
    </alternativeName>
</protein>
<feature type="region of interest" description="Disordered" evidence="17">
    <location>
        <begin position="616"/>
        <end position="636"/>
    </location>
</feature>
<dbReference type="EC" id="2.7.13.3" evidence="4"/>
<evidence type="ECO:0000256" key="6">
    <source>
        <dbReference type="ARBA" id="ARBA00022485"/>
    </source>
</evidence>
<keyword evidence="18" id="KW-1133">Transmembrane helix</keyword>
<dbReference type="InterPro" id="IPR036890">
    <property type="entry name" value="HATPase_C_sf"/>
</dbReference>
<keyword evidence="11" id="KW-0408">Iron</keyword>
<dbReference type="Gene3D" id="1.20.5.1930">
    <property type="match status" value="1"/>
</dbReference>
<comment type="cofactor">
    <cofactor evidence="2">
        <name>[4Fe-4S] cluster</name>
        <dbReference type="ChEBI" id="CHEBI:49883"/>
    </cofactor>
</comment>
<keyword evidence="16" id="KW-0175">Coiled coil</keyword>
<evidence type="ECO:0000256" key="11">
    <source>
        <dbReference type="ARBA" id="ARBA00023004"/>
    </source>
</evidence>
<accession>A0A5C4NP94</accession>
<dbReference type="InterPro" id="IPR013656">
    <property type="entry name" value="PAS_4"/>
</dbReference>
<dbReference type="AlphaFoldDB" id="A0A5C4NP94"/>
<dbReference type="GO" id="GO:0051539">
    <property type="term" value="F:4 iron, 4 sulfur cluster binding"/>
    <property type="evidence" value="ECO:0007669"/>
    <property type="project" value="UniProtKB-KW"/>
</dbReference>
<dbReference type="Gene3D" id="3.30.450.20">
    <property type="entry name" value="PAS domain"/>
    <property type="match status" value="2"/>
</dbReference>
<keyword evidence="8" id="KW-0808">Transferase</keyword>
<keyword evidence="18" id="KW-0472">Membrane</keyword>
<dbReference type="InterPro" id="IPR050482">
    <property type="entry name" value="Sensor_HK_TwoCompSys"/>
</dbReference>
<dbReference type="InterPro" id="IPR000014">
    <property type="entry name" value="PAS"/>
</dbReference>
<evidence type="ECO:0000259" key="20">
    <source>
        <dbReference type="PROSITE" id="PS50112"/>
    </source>
</evidence>
<dbReference type="InterPro" id="IPR035965">
    <property type="entry name" value="PAS-like_dom_sf"/>
</dbReference>
<gene>
    <name evidence="22" type="ORF">FHI69_13960</name>
</gene>
<evidence type="ECO:0000256" key="3">
    <source>
        <dbReference type="ARBA" id="ARBA00004496"/>
    </source>
</evidence>
<dbReference type="SUPFAM" id="SSF55874">
    <property type="entry name" value="ATPase domain of HSP90 chaperone/DNA topoisomerase II/histidine kinase"/>
    <property type="match status" value="1"/>
</dbReference>
<dbReference type="SMART" id="SM00086">
    <property type="entry name" value="PAC"/>
    <property type="match status" value="2"/>
</dbReference>
<dbReference type="PANTHER" id="PTHR24421:SF58">
    <property type="entry name" value="SIGNAL TRANSDUCTION HISTIDINE-PROTEIN KINASE_PHOSPHATASE UHPB"/>
    <property type="match status" value="1"/>
</dbReference>
<evidence type="ECO:0000256" key="16">
    <source>
        <dbReference type="SAM" id="Coils"/>
    </source>
</evidence>
<reference evidence="22 23" key="1">
    <citation type="submission" date="2019-06" db="EMBL/GenBank/DDBJ databases">
        <title>Genome sequence of Janthinobacterium lividum UCD_MED1.</title>
        <authorList>
            <person name="De Leon M.E."/>
            <person name="Jospin G."/>
        </authorList>
    </citation>
    <scope>NUCLEOTIDE SEQUENCE [LARGE SCALE GENOMIC DNA]</scope>
    <source>
        <strain evidence="22 23">UCD_MED1</strain>
    </source>
</reference>
<dbReference type="PROSITE" id="PS50109">
    <property type="entry name" value="HIS_KIN"/>
    <property type="match status" value="1"/>
</dbReference>
<dbReference type="EMBL" id="VDGE01000004">
    <property type="protein sequence ID" value="TNC76654.1"/>
    <property type="molecule type" value="Genomic_DNA"/>
</dbReference>
<feature type="coiled-coil region" evidence="16">
    <location>
        <begin position="386"/>
        <end position="416"/>
    </location>
</feature>
<dbReference type="Pfam" id="PF13426">
    <property type="entry name" value="PAS_9"/>
    <property type="match status" value="1"/>
</dbReference>
<evidence type="ECO:0000313" key="23">
    <source>
        <dbReference type="Proteomes" id="UP000305681"/>
    </source>
</evidence>
<feature type="transmembrane region" description="Helical" evidence="18">
    <location>
        <begin position="76"/>
        <end position="96"/>
    </location>
</feature>
<dbReference type="CDD" id="cd16917">
    <property type="entry name" value="HATPase_UhpB-NarQ-NarX-like"/>
    <property type="match status" value="1"/>
</dbReference>
<organism evidence="22 23">
    <name type="scientific">Janthinobacterium lividum</name>
    <dbReference type="NCBI Taxonomy" id="29581"/>
    <lineage>
        <taxon>Bacteria</taxon>
        <taxon>Pseudomonadati</taxon>
        <taxon>Pseudomonadota</taxon>
        <taxon>Betaproteobacteria</taxon>
        <taxon>Burkholderiales</taxon>
        <taxon>Oxalobacteraceae</taxon>
        <taxon>Janthinobacterium</taxon>
    </lineage>
</organism>
<dbReference type="Gene3D" id="3.30.565.10">
    <property type="entry name" value="Histidine kinase-like ATPase, C-terminal domain"/>
    <property type="match status" value="1"/>
</dbReference>
<dbReference type="InterPro" id="IPR001610">
    <property type="entry name" value="PAC"/>
</dbReference>
<evidence type="ECO:0000256" key="14">
    <source>
        <dbReference type="ARBA" id="ARBA00024827"/>
    </source>
</evidence>
<dbReference type="Proteomes" id="UP000305681">
    <property type="component" value="Unassembled WGS sequence"/>
</dbReference>
<keyword evidence="6" id="KW-0004">4Fe-4S</keyword>
<feature type="domain" description="Histidine kinase" evidence="19">
    <location>
        <begin position="424"/>
        <end position="617"/>
    </location>
</feature>
<comment type="subcellular location">
    <subcellularLocation>
        <location evidence="3">Cytoplasm</location>
    </subcellularLocation>
</comment>
<dbReference type="PROSITE" id="PS50112">
    <property type="entry name" value="PAS"/>
    <property type="match status" value="2"/>
</dbReference>
<evidence type="ECO:0000259" key="21">
    <source>
        <dbReference type="PROSITE" id="PS50113"/>
    </source>
</evidence>
<proteinExistence type="predicted"/>
<dbReference type="GO" id="GO:0005737">
    <property type="term" value="C:cytoplasm"/>
    <property type="evidence" value="ECO:0007669"/>
    <property type="project" value="UniProtKB-SubCell"/>
</dbReference>
<dbReference type="InterPro" id="IPR003594">
    <property type="entry name" value="HATPase_dom"/>
</dbReference>
<evidence type="ECO:0000256" key="4">
    <source>
        <dbReference type="ARBA" id="ARBA00012438"/>
    </source>
</evidence>
<dbReference type="SUPFAM" id="SSF55785">
    <property type="entry name" value="PYP-like sensor domain (PAS domain)"/>
    <property type="match status" value="2"/>
</dbReference>
<evidence type="ECO:0000256" key="17">
    <source>
        <dbReference type="SAM" id="MobiDB-lite"/>
    </source>
</evidence>
<dbReference type="InterPro" id="IPR005467">
    <property type="entry name" value="His_kinase_dom"/>
</dbReference>
<evidence type="ECO:0000256" key="12">
    <source>
        <dbReference type="ARBA" id="ARBA00023012"/>
    </source>
</evidence>
<evidence type="ECO:0000256" key="7">
    <source>
        <dbReference type="ARBA" id="ARBA00022490"/>
    </source>
</evidence>
<evidence type="ECO:0000256" key="1">
    <source>
        <dbReference type="ARBA" id="ARBA00000085"/>
    </source>
</evidence>
<evidence type="ECO:0000259" key="19">
    <source>
        <dbReference type="PROSITE" id="PS50109"/>
    </source>
</evidence>
<evidence type="ECO:0000256" key="18">
    <source>
        <dbReference type="SAM" id="Phobius"/>
    </source>
</evidence>
<comment type="caution">
    <text evidence="22">The sequence shown here is derived from an EMBL/GenBank/DDBJ whole genome shotgun (WGS) entry which is preliminary data.</text>
</comment>
<evidence type="ECO:0000256" key="10">
    <source>
        <dbReference type="ARBA" id="ARBA00022777"/>
    </source>
</evidence>
<dbReference type="GO" id="GO:0016020">
    <property type="term" value="C:membrane"/>
    <property type="evidence" value="ECO:0007669"/>
    <property type="project" value="InterPro"/>
</dbReference>
<evidence type="ECO:0000256" key="13">
    <source>
        <dbReference type="ARBA" id="ARBA00023014"/>
    </source>
</evidence>
<sequence length="636" mass="71505">MEKYSQESNIWYYTSVEYPPPTPAPGAPQRPTTTPGMRMSKWSIETLGAACAALILVVLGWLAGAAWQELNFWEHVWLSLLLATAGGIALWLLRVLRNHLASTRLQLDASVMRYRDLSETAQDGMWQTDAQGTILHLNQRLCDMLGIPAENLLGHKMSEFHDEATLLRLCPLRRTQEHSCMGELQYWHSDGSERWAMISGRCLYDQLGTLTGALVLANDITEQKRAELALSVAHAELESRVALRTAQLLDVNLQLSAEIAMRAQTEAALARSEERLQDIISMMPLSLFLKDADSRILLMNQACEQQWGVRQQDIAEGRDLQHFPSDQNVGFHAADREAFASRKVVIREELVWNAQLQENRIVQTHKKPVFDANGRPQMIIAMAIDITDSKRNEENLERTLAQLRELTDHQQTIKEEERRRIALDIHDDLGQNLMVLRIDVSLLHARTAKGHPRLHRHAQRVLDTIDTTIRSVRTIINDLHPSTLELGLGPAAEWLIRQMEGRGAIRYQLKLDSEAPDLGLDHRQTSAIFRVLQESLSNIVRHAQASEVDVALEQDADAIVLRISDNGIGMQPGDHGKRAAFGLKSIRERVHALGGELRIDSQAGQGTVLAIHLPRARKGHPANHDTTQELAKTVEN</sequence>
<keyword evidence="18" id="KW-0812">Transmembrane</keyword>
<dbReference type="Pfam" id="PF02518">
    <property type="entry name" value="HATPase_c"/>
    <property type="match status" value="1"/>
</dbReference>
<dbReference type="InterPro" id="IPR004358">
    <property type="entry name" value="Sig_transdc_His_kin-like_C"/>
</dbReference>
<evidence type="ECO:0000256" key="5">
    <source>
        <dbReference type="ARBA" id="ARBA00017322"/>
    </source>
</evidence>
<feature type="transmembrane region" description="Helical" evidence="18">
    <location>
        <begin position="47"/>
        <end position="64"/>
    </location>
</feature>
<evidence type="ECO:0000256" key="15">
    <source>
        <dbReference type="ARBA" id="ARBA00030800"/>
    </source>
</evidence>
<comment type="function">
    <text evidence="14">Member of the two-component regulatory system NreB/NreC involved in the control of dissimilatory nitrate/nitrite reduction in response to oxygen. NreB functions as a direct oxygen sensor histidine kinase which is autophosphorylated, in the absence of oxygen, probably at the conserved histidine residue, and transfers its phosphate group probably to a conserved aspartate residue of NreC. NreB/NreC activates the expression of the nitrate (narGHJI) and nitrite (nir) reductase operons, as well as the putative nitrate transporter gene narT.</text>
</comment>